<dbReference type="Proteomes" id="UP001156193">
    <property type="component" value="Segment"/>
</dbReference>
<evidence type="ECO:0000313" key="1">
    <source>
        <dbReference type="EMBL" id="UYL64874.1"/>
    </source>
</evidence>
<protein>
    <submittedName>
        <fullName evidence="1">Uncharacterized protein</fullName>
    </submittedName>
</protein>
<name>A0ABY6GLX1_9CAUD</name>
<gene>
    <name evidence="1" type="ORF">OFDIEDLO_00078</name>
</gene>
<reference evidence="1 2" key="1">
    <citation type="submission" date="2022-09" db="EMBL/GenBank/DDBJ databases">
        <title>Evolutionary Diversification of Methanotrophic Ca. Methanophagales (ANME-1) and Their Expansive Virome.</title>
        <authorList>
            <person name="Laso-Perez R."/>
            <person name="Wu F."/>
            <person name="Cremiere A."/>
            <person name="Speth D."/>
            <person name="Magyar J.S."/>
            <person name="Krupovic M."/>
            <person name="Orphan V.J."/>
        </authorList>
    </citation>
    <scope>NUCLEOTIDE SEQUENCE [LARGE SCALE GENOMIC DNA]</scope>
    <source>
        <strain evidence="1">PBV299</strain>
    </source>
</reference>
<sequence>MRNKAVELLQRLVEYEIECAYHQPQLYHDPNATVDKQRCECCRLNDEPLCKLELLRLELYRLYIAGQIPHSFKPLIFSCRKR</sequence>
<dbReference type="EMBL" id="OP413838">
    <property type="protein sequence ID" value="UYL64874.1"/>
    <property type="molecule type" value="Genomic_DNA"/>
</dbReference>
<proteinExistence type="predicted"/>
<keyword evidence="2" id="KW-1185">Reference proteome</keyword>
<organism evidence="1 2">
    <name type="scientific">Methanophagales virus PBV299</name>
    <dbReference type="NCBI Taxonomy" id="2987730"/>
    <lineage>
        <taxon>Viruses</taxon>
        <taxon>Duplodnaviria</taxon>
        <taxon>Heunggongvirae</taxon>
        <taxon>Uroviricota</taxon>
        <taxon>Caudoviricetes</taxon>
        <taxon>Nakonvirales</taxon>
        <taxon>Ahpuchviridae</taxon>
        <taxon>Kisinvirus</taxon>
        <taxon>Kisinvirus pescaderoense</taxon>
    </lineage>
</organism>
<evidence type="ECO:0000313" key="2">
    <source>
        <dbReference type="Proteomes" id="UP001156193"/>
    </source>
</evidence>
<accession>A0ABY6GLX1</accession>